<name>A0ABS2NRQ1_9FIRM</name>
<dbReference type="RefSeq" id="WP_204402690.1">
    <property type="nucleotide sequence ID" value="NZ_JAFBEE010000013.1"/>
</dbReference>
<gene>
    <name evidence="2" type="ORF">JOC73_002022</name>
</gene>
<reference evidence="2 3" key="1">
    <citation type="submission" date="2021-01" db="EMBL/GenBank/DDBJ databases">
        <title>Genomic Encyclopedia of Type Strains, Phase IV (KMG-IV): sequencing the most valuable type-strain genomes for metagenomic binning, comparative biology and taxonomic classification.</title>
        <authorList>
            <person name="Goeker M."/>
        </authorList>
    </citation>
    <scope>NUCLEOTIDE SEQUENCE [LARGE SCALE GENOMIC DNA]</scope>
    <source>
        <strain evidence="2 3">DSM 25890</strain>
    </source>
</reference>
<dbReference type="SUPFAM" id="SSF55729">
    <property type="entry name" value="Acyl-CoA N-acyltransferases (Nat)"/>
    <property type="match status" value="1"/>
</dbReference>
<comment type="caution">
    <text evidence="2">The sequence shown here is derived from an EMBL/GenBank/DDBJ whole genome shotgun (WGS) entry which is preliminary data.</text>
</comment>
<feature type="domain" description="N-acetyltransferase" evidence="1">
    <location>
        <begin position="1"/>
        <end position="144"/>
    </location>
</feature>
<dbReference type="Gene3D" id="3.40.630.30">
    <property type="match status" value="1"/>
</dbReference>
<dbReference type="PROSITE" id="PS51186">
    <property type="entry name" value="GNAT"/>
    <property type="match status" value="1"/>
</dbReference>
<organism evidence="2 3">
    <name type="scientific">Alkaliphilus hydrothermalis</name>
    <dbReference type="NCBI Taxonomy" id="1482730"/>
    <lineage>
        <taxon>Bacteria</taxon>
        <taxon>Bacillati</taxon>
        <taxon>Bacillota</taxon>
        <taxon>Clostridia</taxon>
        <taxon>Peptostreptococcales</taxon>
        <taxon>Natronincolaceae</taxon>
        <taxon>Alkaliphilus</taxon>
    </lineage>
</organism>
<protein>
    <submittedName>
        <fullName evidence="2">Ribosomal protein S18 acetylase RimI-like enzyme</fullName>
    </submittedName>
</protein>
<evidence type="ECO:0000313" key="2">
    <source>
        <dbReference type="EMBL" id="MBM7615452.1"/>
    </source>
</evidence>
<proteinExistence type="predicted"/>
<dbReference type="CDD" id="cd04301">
    <property type="entry name" value="NAT_SF"/>
    <property type="match status" value="1"/>
</dbReference>
<evidence type="ECO:0000259" key="1">
    <source>
        <dbReference type="PROSITE" id="PS51186"/>
    </source>
</evidence>
<keyword evidence="3" id="KW-1185">Reference proteome</keyword>
<dbReference type="Proteomes" id="UP001314796">
    <property type="component" value="Unassembled WGS sequence"/>
</dbReference>
<sequence>MQDFEKIWDILEEAFPPNERRSKEAQRNLLMLHAYHITPYYEGEQLVGFLCYWNLGDFIFVEHLAVEEGYRGKGYGRKMMKNLLEQDKGKVILEVEYPEDDISRKRIKFYESLGFKLNSIEYLQPSYGTGKEAVSLLLMSYPNSLGEVEAREVIKEVHKEVYHVS</sequence>
<accession>A0ABS2NRQ1</accession>
<dbReference type="Pfam" id="PF00583">
    <property type="entry name" value="Acetyltransf_1"/>
    <property type="match status" value="1"/>
</dbReference>
<dbReference type="InterPro" id="IPR000182">
    <property type="entry name" value="GNAT_dom"/>
</dbReference>
<evidence type="ECO:0000313" key="3">
    <source>
        <dbReference type="Proteomes" id="UP001314796"/>
    </source>
</evidence>
<dbReference type="InterPro" id="IPR016181">
    <property type="entry name" value="Acyl_CoA_acyltransferase"/>
</dbReference>
<dbReference type="EMBL" id="JAFBEE010000013">
    <property type="protein sequence ID" value="MBM7615452.1"/>
    <property type="molecule type" value="Genomic_DNA"/>
</dbReference>